<dbReference type="Gene3D" id="3.20.20.150">
    <property type="entry name" value="Divalent-metal-dependent TIM barrel enzymes"/>
    <property type="match status" value="2"/>
</dbReference>
<dbReference type="Proteomes" id="UP000789831">
    <property type="component" value="Unassembled WGS sequence"/>
</dbReference>
<dbReference type="InterPro" id="IPR013022">
    <property type="entry name" value="Xyl_isomerase-like_TIM-brl"/>
</dbReference>
<evidence type="ECO:0000313" key="3">
    <source>
        <dbReference type="Proteomes" id="UP000789831"/>
    </source>
</evidence>
<sequence>MTLNEKVIDIDNVVVHGPYVVNLANTSREEIFHWSVEFLKKEVARMEEIGLKTLVLHPGSAINTPTEEALTQVVKGINLVLEKSSTVRIALETMCGRGSEIEWNEKNESGFAEILATYTRLVMTSKIIWKRLNELGAKIDRHENIGYGKIGFDALKRIVYHPKFDGKIKLLETPRKREEFQEEIRLLK</sequence>
<dbReference type="Pfam" id="PF01261">
    <property type="entry name" value="AP_endonuc_2"/>
    <property type="match status" value="1"/>
</dbReference>
<evidence type="ECO:0000313" key="2">
    <source>
        <dbReference type="EMBL" id="CAG8654463.1"/>
    </source>
</evidence>
<dbReference type="InterPro" id="IPR001719">
    <property type="entry name" value="AP_endonuc_2"/>
</dbReference>
<dbReference type="GO" id="GO:0006284">
    <property type="term" value="P:base-excision repair"/>
    <property type="evidence" value="ECO:0007669"/>
    <property type="project" value="TreeGrafter"/>
</dbReference>
<feature type="non-terminal residue" evidence="2">
    <location>
        <position position="188"/>
    </location>
</feature>
<dbReference type="GO" id="GO:0008081">
    <property type="term" value="F:phosphoric diester hydrolase activity"/>
    <property type="evidence" value="ECO:0007669"/>
    <property type="project" value="TreeGrafter"/>
</dbReference>
<keyword evidence="3" id="KW-1185">Reference proteome</keyword>
<organism evidence="2 3">
    <name type="scientific">Ambispora gerdemannii</name>
    <dbReference type="NCBI Taxonomy" id="144530"/>
    <lineage>
        <taxon>Eukaryota</taxon>
        <taxon>Fungi</taxon>
        <taxon>Fungi incertae sedis</taxon>
        <taxon>Mucoromycota</taxon>
        <taxon>Glomeromycotina</taxon>
        <taxon>Glomeromycetes</taxon>
        <taxon>Archaeosporales</taxon>
        <taxon>Ambisporaceae</taxon>
        <taxon>Ambispora</taxon>
    </lineage>
</organism>
<dbReference type="OrthoDB" id="2374321at2759"/>
<dbReference type="PANTHER" id="PTHR21445">
    <property type="entry name" value="ENDONUCLEASE IV ENDODEOXYRIBONUCLEASE IV"/>
    <property type="match status" value="1"/>
</dbReference>
<dbReference type="InterPro" id="IPR036237">
    <property type="entry name" value="Xyl_isomerase-like_sf"/>
</dbReference>
<protein>
    <submittedName>
        <fullName evidence="2">8269_t:CDS:1</fullName>
    </submittedName>
</protein>
<name>A0A9N9DZX8_9GLOM</name>
<reference evidence="2" key="1">
    <citation type="submission" date="2021-06" db="EMBL/GenBank/DDBJ databases">
        <authorList>
            <person name="Kallberg Y."/>
            <person name="Tangrot J."/>
            <person name="Rosling A."/>
        </authorList>
    </citation>
    <scope>NUCLEOTIDE SEQUENCE</scope>
    <source>
        <strain evidence="2">MT106</strain>
    </source>
</reference>
<dbReference type="GO" id="GO:0008270">
    <property type="term" value="F:zinc ion binding"/>
    <property type="evidence" value="ECO:0007669"/>
    <property type="project" value="InterPro"/>
</dbReference>
<accession>A0A9N9DZX8</accession>
<comment type="caution">
    <text evidence="2">The sequence shown here is derived from an EMBL/GenBank/DDBJ whole genome shotgun (WGS) entry which is preliminary data.</text>
</comment>
<dbReference type="SUPFAM" id="SSF51658">
    <property type="entry name" value="Xylose isomerase-like"/>
    <property type="match status" value="1"/>
</dbReference>
<dbReference type="GO" id="GO:0003906">
    <property type="term" value="F:DNA-(apurinic or apyrimidinic site) endonuclease activity"/>
    <property type="evidence" value="ECO:0007669"/>
    <property type="project" value="TreeGrafter"/>
</dbReference>
<dbReference type="PANTHER" id="PTHR21445:SF0">
    <property type="entry name" value="APURINIC-APYRIMIDINIC ENDONUCLEASE"/>
    <property type="match status" value="1"/>
</dbReference>
<dbReference type="GO" id="GO:0003677">
    <property type="term" value="F:DNA binding"/>
    <property type="evidence" value="ECO:0007669"/>
    <property type="project" value="InterPro"/>
</dbReference>
<dbReference type="AlphaFoldDB" id="A0A9N9DZX8"/>
<evidence type="ECO:0000259" key="1">
    <source>
        <dbReference type="Pfam" id="PF01261"/>
    </source>
</evidence>
<feature type="domain" description="Xylose isomerase-like TIM barrel" evidence="1">
    <location>
        <begin position="13"/>
        <end position="103"/>
    </location>
</feature>
<gene>
    <name evidence="2" type="ORF">AGERDE_LOCUS11537</name>
</gene>
<dbReference type="EMBL" id="CAJVPL010005093">
    <property type="protein sequence ID" value="CAG8654463.1"/>
    <property type="molecule type" value="Genomic_DNA"/>
</dbReference>
<proteinExistence type="predicted"/>
<dbReference type="SMART" id="SM00518">
    <property type="entry name" value="AP2Ec"/>
    <property type="match status" value="1"/>
</dbReference>